<dbReference type="STRING" id="596152.DesU5LDRAFT_4080"/>
<dbReference type="InterPro" id="IPR002656">
    <property type="entry name" value="Acyl_transf_3_dom"/>
</dbReference>
<evidence type="ECO:0000256" key="7">
    <source>
        <dbReference type="SAM" id="Phobius"/>
    </source>
</evidence>
<feature type="transmembrane region" description="Helical" evidence="7">
    <location>
        <begin position="303"/>
        <end position="324"/>
    </location>
</feature>
<keyword evidence="6 7" id="KW-0472">Membrane</keyword>
<dbReference type="OrthoDB" id="1072135at2"/>
<protein>
    <recommendedName>
        <fullName evidence="8">Acyltransferase 3 domain-containing protein</fullName>
    </recommendedName>
</protein>
<dbReference type="PROSITE" id="PS51257">
    <property type="entry name" value="PROKAR_LIPOPROTEIN"/>
    <property type="match status" value="1"/>
</dbReference>
<dbReference type="PANTHER" id="PTHR40074">
    <property type="entry name" value="O-ACETYLTRANSFERASE WECH"/>
    <property type="match status" value="1"/>
</dbReference>
<keyword evidence="4 7" id="KW-0812">Transmembrane</keyword>
<evidence type="ECO:0000256" key="5">
    <source>
        <dbReference type="ARBA" id="ARBA00022989"/>
    </source>
</evidence>
<dbReference type="Pfam" id="PF01757">
    <property type="entry name" value="Acyl_transf_3"/>
    <property type="match status" value="1"/>
</dbReference>
<evidence type="ECO:0000256" key="3">
    <source>
        <dbReference type="ARBA" id="ARBA00022475"/>
    </source>
</evidence>
<keyword evidence="3" id="KW-1003">Cell membrane</keyword>
<feature type="transmembrane region" description="Helical" evidence="7">
    <location>
        <begin position="42"/>
        <end position="66"/>
    </location>
</feature>
<dbReference type="HOGENOM" id="CLU_047714_0_0_7"/>
<reference evidence="9" key="1">
    <citation type="submission" date="2011-11" db="EMBL/GenBank/DDBJ databases">
        <title>Improved High-Quality Draft sequence of Desulfovibrio sp. U5L.</title>
        <authorList>
            <consortium name="US DOE Joint Genome Institute"/>
            <person name="Lucas S."/>
            <person name="Han J."/>
            <person name="Lapidus A."/>
            <person name="Cheng J.-F."/>
            <person name="Goodwin L."/>
            <person name="Pitluck S."/>
            <person name="Peters L."/>
            <person name="Ovchinnikova G."/>
            <person name="Held B."/>
            <person name="Detter J.C."/>
            <person name="Han C."/>
            <person name="Tapia R."/>
            <person name="Land M."/>
            <person name="Hauser L."/>
            <person name="Kyrpides N."/>
            <person name="Ivanova N."/>
            <person name="Pagani I."/>
            <person name="Gabster J."/>
            <person name="Walker C."/>
            <person name="Stolyar S."/>
            <person name="Stahl D."/>
            <person name="Arkin A."/>
            <person name="Dehal P."/>
            <person name="Hazen T."/>
            <person name="Woyke T."/>
        </authorList>
    </citation>
    <scope>NUCLEOTIDE SEQUENCE [LARGE SCALE GENOMIC DNA]</scope>
    <source>
        <strain evidence="9">U5L</strain>
    </source>
</reference>
<dbReference type="GO" id="GO:0005886">
    <property type="term" value="C:plasma membrane"/>
    <property type="evidence" value="ECO:0007669"/>
    <property type="project" value="UniProtKB-SubCell"/>
</dbReference>
<gene>
    <name evidence="9" type="ORF">DesU5LDRAFT_4080</name>
</gene>
<dbReference type="EMBL" id="JH600068">
    <property type="protein sequence ID" value="EIG55673.1"/>
    <property type="molecule type" value="Genomic_DNA"/>
</dbReference>
<keyword evidence="5 7" id="KW-1133">Transmembrane helix</keyword>
<feature type="transmembrane region" description="Helical" evidence="7">
    <location>
        <begin position="203"/>
        <end position="223"/>
    </location>
</feature>
<feature type="transmembrane region" description="Helical" evidence="7">
    <location>
        <begin position="268"/>
        <end position="291"/>
    </location>
</feature>
<feature type="transmembrane region" description="Helical" evidence="7">
    <location>
        <begin position="173"/>
        <end position="191"/>
    </location>
</feature>
<evidence type="ECO:0000256" key="6">
    <source>
        <dbReference type="ARBA" id="ARBA00023136"/>
    </source>
</evidence>
<evidence type="ECO:0000259" key="8">
    <source>
        <dbReference type="Pfam" id="PF01757"/>
    </source>
</evidence>
<dbReference type="PANTHER" id="PTHR40074:SF2">
    <property type="entry name" value="O-ACETYLTRANSFERASE WECH"/>
    <property type="match status" value="1"/>
</dbReference>
<feature type="transmembrane region" description="Helical" evidence="7">
    <location>
        <begin position="78"/>
        <end position="99"/>
    </location>
</feature>
<accession>I2Q7B7</accession>
<dbReference type="GO" id="GO:0016413">
    <property type="term" value="F:O-acetyltransferase activity"/>
    <property type="evidence" value="ECO:0007669"/>
    <property type="project" value="TreeGrafter"/>
</dbReference>
<feature type="transmembrane region" description="Helical" evidence="7">
    <location>
        <begin position="119"/>
        <end position="137"/>
    </location>
</feature>
<feature type="domain" description="Acyltransferase 3" evidence="8">
    <location>
        <begin position="6"/>
        <end position="292"/>
    </location>
</feature>
<evidence type="ECO:0000256" key="2">
    <source>
        <dbReference type="ARBA" id="ARBA00007400"/>
    </source>
</evidence>
<feature type="transmembrane region" description="Helical" evidence="7">
    <location>
        <begin position="149"/>
        <end position="167"/>
    </location>
</feature>
<organism evidence="9">
    <name type="scientific">Desulfovibrio sp. U5L</name>
    <dbReference type="NCBI Taxonomy" id="596152"/>
    <lineage>
        <taxon>Bacteria</taxon>
        <taxon>Pseudomonadati</taxon>
        <taxon>Thermodesulfobacteriota</taxon>
        <taxon>Desulfovibrionia</taxon>
        <taxon>Desulfovibrionales</taxon>
        <taxon>Desulfovibrionaceae</taxon>
        <taxon>Desulfovibrio</taxon>
    </lineage>
</organism>
<dbReference type="GO" id="GO:0009246">
    <property type="term" value="P:enterobacterial common antigen biosynthetic process"/>
    <property type="evidence" value="ECO:0007669"/>
    <property type="project" value="TreeGrafter"/>
</dbReference>
<evidence type="ECO:0000313" key="9">
    <source>
        <dbReference type="EMBL" id="EIG55673.1"/>
    </source>
</evidence>
<dbReference type="AlphaFoldDB" id="I2Q7B7"/>
<evidence type="ECO:0000256" key="4">
    <source>
        <dbReference type="ARBA" id="ARBA00022692"/>
    </source>
</evidence>
<proteinExistence type="inferred from homology"/>
<dbReference type="eggNOG" id="COG3274">
    <property type="taxonomic scope" value="Bacteria"/>
</dbReference>
<name>I2Q7B7_9BACT</name>
<comment type="similarity">
    <text evidence="2">Belongs to the acyltransferase 3 family.</text>
</comment>
<comment type="subcellular location">
    <subcellularLocation>
        <location evidence="1">Cell membrane</location>
        <topology evidence="1">Multi-pass membrane protein</topology>
    </subcellularLocation>
</comment>
<sequence length="338" mass="37419">MRKRNVAFDALKVVSAFGVILIHVTASLYACAAPGKTLLTAYVLNGFGRSAVPIFLMVAGALLFEAQAVHVRAFYRRGLARFFLPTVLWTLLYKTVLFLEHGHDRYNFLYLFKGKNPAYHLWYMWMFLGLIVAFPFLHAMVHGLSRERLRLFLLVCGVYAFLINPFAGLCNRNIVEIYSTIFGVYVFYFVFGHYLHAYVRTTAALAWGLGGLFVVAFLGNGYAMQVAAAGGLPGGYAPETPESLPVLVQSFALFYAARHFLRRRPAPAWLAGLSGATYGIYLAHVLVIHLLRVERLCAVTDGLGLALSILGTSLLIFGLSYALVRGLRLVPGLRVLAP</sequence>
<evidence type="ECO:0000256" key="1">
    <source>
        <dbReference type="ARBA" id="ARBA00004651"/>
    </source>
</evidence>